<evidence type="ECO:0000313" key="2">
    <source>
        <dbReference type="Proteomes" id="UP000250275"/>
    </source>
</evidence>
<sequence>MVNENIDEQILTLYSEEKWMDIVTLNCTLNKLNKSRLFWVLPTVNDLYFLKELIKKYNLVGLASIGCGCGLLEWLFQKYSGLDVIGVELDRSWWCSKYSPPLFLKNIVFIRENNTNNFFLSNKYALLFCYFNDASAFCNYMKNYTGNLIFVIGPKADEHRWTDPMPFDKTFNEYGWRLIDKKEMERTNDYITVYNK</sequence>
<dbReference type="SUPFAM" id="SSF53335">
    <property type="entry name" value="S-adenosyl-L-methionine-dependent methyltransferases"/>
    <property type="match status" value="1"/>
</dbReference>
<dbReference type="InterPro" id="IPR029063">
    <property type="entry name" value="SAM-dependent_MTases_sf"/>
</dbReference>
<dbReference type="Proteomes" id="UP000250275">
    <property type="component" value="Unassembled WGS sequence"/>
</dbReference>
<reference evidence="1 2" key="1">
    <citation type="submission" date="2015-07" db="EMBL/GenBank/DDBJ databases">
        <title>The genome of Eufriesea mexicana.</title>
        <authorList>
            <person name="Pan H."/>
            <person name="Kapheim K."/>
        </authorList>
    </citation>
    <scope>NUCLEOTIDE SEQUENCE [LARGE SCALE GENOMIC DNA]</scope>
    <source>
        <strain evidence="1">0111107269</strain>
        <tissue evidence="1">Whole body</tissue>
    </source>
</reference>
<dbReference type="OrthoDB" id="6375980at2759"/>
<gene>
    <name evidence="1" type="ORF">WN48_03342</name>
</gene>
<name>A0A310SF75_9HYME</name>
<dbReference type="AlphaFoldDB" id="A0A310SF75"/>
<dbReference type="EMBL" id="KQ777939">
    <property type="protein sequence ID" value="OAD52050.1"/>
    <property type="molecule type" value="Genomic_DNA"/>
</dbReference>
<accession>A0A310SF75</accession>
<organism evidence="1 2">
    <name type="scientific">Eufriesea mexicana</name>
    <dbReference type="NCBI Taxonomy" id="516756"/>
    <lineage>
        <taxon>Eukaryota</taxon>
        <taxon>Metazoa</taxon>
        <taxon>Ecdysozoa</taxon>
        <taxon>Arthropoda</taxon>
        <taxon>Hexapoda</taxon>
        <taxon>Insecta</taxon>
        <taxon>Pterygota</taxon>
        <taxon>Neoptera</taxon>
        <taxon>Endopterygota</taxon>
        <taxon>Hymenoptera</taxon>
        <taxon>Apocrita</taxon>
        <taxon>Aculeata</taxon>
        <taxon>Apoidea</taxon>
        <taxon>Anthophila</taxon>
        <taxon>Apidae</taxon>
        <taxon>Eufriesea</taxon>
    </lineage>
</organism>
<proteinExistence type="predicted"/>
<keyword evidence="2" id="KW-1185">Reference proteome</keyword>
<protein>
    <submittedName>
        <fullName evidence="1">Uncharacterized protein</fullName>
    </submittedName>
</protein>
<evidence type="ECO:0000313" key="1">
    <source>
        <dbReference type="EMBL" id="OAD52050.1"/>
    </source>
</evidence>